<gene>
    <name evidence="1" type="ORF">GPM918_LOCUS42626</name>
    <name evidence="2" type="ORF">SRO942_LOCUS43912</name>
</gene>
<dbReference type="OrthoDB" id="25402at2759"/>
<evidence type="ECO:0008006" key="4">
    <source>
        <dbReference type="Google" id="ProtNLM"/>
    </source>
</evidence>
<keyword evidence="3" id="KW-1185">Reference proteome</keyword>
<dbReference type="GO" id="GO:0003676">
    <property type="term" value="F:nucleic acid binding"/>
    <property type="evidence" value="ECO:0007669"/>
    <property type="project" value="InterPro"/>
</dbReference>
<comment type="caution">
    <text evidence="1">The sequence shown here is derived from an EMBL/GenBank/DDBJ whole genome shotgun (WGS) entry which is preliminary data.</text>
</comment>
<dbReference type="Proteomes" id="UP000663829">
    <property type="component" value="Unassembled WGS sequence"/>
</dbReference>
<sequence length="76" mass="8806">MGWPATSSDLNPIQNLWDYIDKKLTHHRPSTAHEHETIIKNFWSEIKPETCNRLAESMPRRLQSCIRVKGGTAAKY</sequence>
<evidence type="ECO:0000313" key="2">
    <source>
        <dbReference type="EMBL" id="CAF4482680.1"/>
    </source>
</evidence>
<reference evidence="1" key="1">
    <citation type="submission" date="2021-02" db="EMBL/GenBank/DDBJ databases">
        <authorList>
            <person name="Nowell W R."/>
        </authorList>
    </citation>
    <scope>NUCLEOTIDE SEQUENCE</scope>
</reference>
<organism evidence="1 3">
    <name type="scientific">Didymodactylos carnosus</name>
    <dbReference type="NCBI Taxonomy" id="1234261"/>
    <lineage>
        <taxon>Eukaryota</taxon>
        <taxon>Metazoa</taxon>
        <taxon>Spiralia</taxon>
        <taxon>Gnathifera</taxon>
        <taxon>Rotifera</taxon>
        <taxon>Eurotatoria</taxon>
        <taxon>Bdelloidea</taxon>
        <taxon>Philodinida</taxon>
        <taxon>Philodinidae</taxon>
        <taxon>Didymodactylos</taxon>
    </lineage>
</organism>
<name>A0A816B718_9BILA</name>
<proteinExistence type="predicted"/>
<dbReference type="AlphaFoldDB" id="A0A816B718"/>
<dbReference type="Gene3D" id="3.30.420.10">
    <property type="entry name" value="Ribonuclease H-like superfamily/Ribonuclease H"/>
    <property type="match status" value="1"/>
</dbReference>
<evidence type="ECO:0000313" key="3">
    <source>
        <dbReference type="Proteomes" id="UP000663829"/>
    </source>
</evidence>
<dbReference type="EMBL" id="CAJOBC010102911">
    <property type="protein sequence ID" value="CAF4482680.1"/>
    <property type="molecule type" value="Genomic_DNA"/>
</dbReference>
<protein>
    <recommendedName>
        <fullName evidence="4">Tc1-like transposase DDE domain-containing protein</fullName>
    </recommendedName>
</protein>
<dbReference type="InterPro" id="IPR036397">
    <property type="entry name" value="RNaseH_sf"/>
</dbReference>
<dbReference type="Proteomes" id="UP000681722">
    <property type="component" value="Unassembled WGS sequence"/>
</dbReference>
<accession>A0A816B718</accession>
<evidence type="ECO:0000313" key="1">
    <source>
        <dbReference type="EMBL" id="CAF1603936.1"/>
    </source>
</evidence>
<dbReference type="EMBL" id="CAJNOQ010036398">
    <property type="protein sequence ID" value="CAF1603936.1"/>
    <property type="molecule type" value="Genomic_DNA"/>
</dbReference>